<dbReference type="InterPro" id="IPR002822">
    <property type="entry name" value="Ni_insertion"/>
</dbReference>
<dbReference type="KEGG" id="blau:DQQ01_08445"/>
<evidence type="ECO:0000256" key="1">
    <source>
        <dbReference type="ARBA" id="ARBA00022596"/>
    </source>
</evidence>
<organism evidence="2 3">
    <name type="scientific">Blautia argi</name>
    <dbReference type="NCBI Taxonomy" id="1912897"/>
    <lineage>
        <taxon>Bacteria</taxon>
        <taxon>Bacillati</taxon>
        <taxon>Bacillota</taxon>
        <taxon>Clostridia</taxon>
        <taxon>Lachnospirales</taxon>
        <taxon>Lachnospiraceae</taxon>
        <taxon>Blautia</taxon>
    </lineage>
</organism>
<name>A0A2Z4UAV2_9FIRM</name>
<proteinExistence type="predicted"/>
<dbReference type="PANTHER" id="PTHR36566:SF1">
    <property type="entry name" value="PYRIDINIUM-3,5-BISTHIOCARBOXYLIC ACID MONONUCLEOTIDE NICKEL INSERTION PROTEIN"/>
    <property type="match status" value="1"/>
</dbReference>
<evidence type="ECO:0008006" key="4">
    <source>
        <dbReference type="Google" id="ProtNLM"/>
    </source>
</evidence>
<dbReference type="RefSeq" id="WP_111919659.1">
    <property type="nucleotide sequence ID" value="NZ_CAUWHR010000004.1"/>
</dbReference>
<keyword evidence="3" id="KW-1185">Reference proteome</keyword>
<reference evidence="3" key="1">
    <citation type="submission" date="2018-06" db="EMBL/GenBank/DDBJ databases">
        <title>Description of Blautia argi sp. nov., a new anaerobic isolated from dog feces.</title>
        <authorList>
            <person name="Chang Y.-H."/>
            <person name="Paek J."/>
            <person name="Shin Y."/>
        </authorList>
    </citation>
    <scope>NUCLEOTIDE SEQUENCE [LARGE SCALE GENOMIC DNA]</scope>
    <source>
        <strain evidence="3">KCTC 15426</strain>
    </source>
</reference>
<dbReference type="Proteomes" id="UP000250003">
    <property type="component" value="Chromosome"/>
</dbReference>
<dbReference type="OrthoDB" id="9765625at2"/>
<keyword evidence="1" id="KW-0533">Nickel</keyword>
<sequence>MERELYLQCYTGADCQKLLGAMLALGTDREGLEKRLSALVQCPVQILAQKEENRIPEVLVQTVRAENPVFEQAEIWKHITQSTATEKTKTRLFELFSYSRRVLKKEAEFIKGAAVLLALEELGFENFIVSSVTETVGSSEKGPLPGSYLLELIENYQIPMHFVSGKAEKSSPLGMLVLALCKKEGDFPPSACIEKAGVGSTLGKTAAAEKEGLRAMILHSPGGKKELLKPESTLNPGERQDTVSVLETNVDDCSGEQLGYAIECLMRAGALDASCFPISMKKHRPAYMLQVICKEDRQETLEDIIFRETTSIGLRRYKENRRILPRTIEEVALKDGHKVRIKVCLHHGQRFCYPEYETVRQICEETGRAFRDVYDEASAVAGGYYEDI</sequence>
<gene>
    <name evidence="2" type="ORF">DQQ01_08445</name>
</gene>
<dbReference type="Gene3D" id="3.30.70.1380">
    <property type="entry name" value="Transcriptional regulatory protein pf0864 domain like"/>
    <property type="match status" value="1"/>
</dbReference>
<protein>
    <recommendedName>
        <fullName evidence="4">TIGR00299 family protein</fullName>
    </recommendedName>
</protein>
<dbReference type="Pfam" id="PF01969">
    <property type="entry name" value="Ni_insertion"/>
    <property type="match status" value="1"/>
</dbReference>
<dbReference type="EMBL" id="CP030280">
    <property type="protein sequence ID" value="AWY98170.1"/>
    <property type="molecule type" value="Genomic_DNA"/>
</dbReference>
<dbReference type="AlphaFoldDB" id="A0A2Z4UAV2"/>
<evidence type="ECO:0000313" key="2">
    <source>
        <dbReference type="EMBL" id="AWY98170.1"/>
    </source>
</evidence>
<accession>A0A2Z4UAV2</accession>
<dbReference type="PANTHER" id="PTHR36566">
    <property type="entry name" value="NICKEL INSERTION PROTEIN-RELATED"/>
    <property type="match status" value="1"/>
</dbReference>
<evidence type="ECO:0000313" key="3">
    <source>
        <dbReference type="Proteomes" id="UP000250003"/>
    </source>
</evidence>